<evidence type="ECO:0008006" key="4">
    <source>
        <dbReference type="Google" id="ProtNLM"/>
    </source>
</evidence>
<proteinExistence type="inferred from homology"/>
<dbReference type="Proteomes" id="UP000039046">
    <property type="component" value="Unassembled WGS sequence"/>
</dbReference>
<dbReference type="Gene3D" id="3.90.1200.10">
    <property type="match status" value="1"/>
</dbReference>
<accession>A0A0A1T4W1</accession>
<evidence type="ECO:0000313" key="3">
    <source>
        <dbReference type="Proteomes" id="UP000039046"/>
    </source>
</evidence>
<dbReference type="InterPro" id="IPR011009">
    <property type="entry name" value="Kinase-like_dom_sf"/>
</dbReference>
<dbReference type="GO" id="GO:0004305">
    <property type="term" value="F:ethanolamine kinase activity"/>
    <property type="evidence" value="ECO:0007669"/>
    <property type="project" value="TreeGrafter"/>
</dbReference>
<dbReference type="GO" id="GO:0004103">
    <property type="term" value="F:choline kinase activity"/>
    <property type="evidence" value="ECO:0007669"/>
    <property type="project" value="TreeGrafter"/>
</dbReference>
<comment type="similarity">
    <text evidence="1">Belongs to the choline/ethanolamine kinase family.</text>
</comment>
<dbReference type="PANTHER" id="PTHR22603:SF93">
    <property type="entry name" value="RE24176P"/>
    <property type="match status" value="1"/>
</dbReference>
<dbReference type="GO" id="GO:0006646">
    <property type="term" value="P:phosphatidylethanolamine biosynthetic process"/>
    <property type="evidence" value="ECO:0007669"/>
    <property type="project" value="TreeGrafter"/>
</dbReference>
<evidence type="ECO:0000256" key="1">
    <source>
        <dbReference type="ARBA" id="ARBA00038211"/>
    </source>
</evidence>
<dbReference type="HOGENOM" id="CLU_036619_0_0_1"/>
<dbReference type="GO" id="GO:0005737">
    <property type="term" value="C:cytoplasm"/>
    <property type="evidence" value="ECO:0007669"/>
    <property type="project" value="TreeGrafter"/>
</dbReference>
<gene>
    <name evidence="2" type="ORF">VHEMI05685</name>
</gene>
<sequence length="379" mass="42959">MKVIENIEFDVGSEESLSPSTIRDLVGAIFPYEWASADPASLTITRTAGYANTNYIVKRPVDEGKRCVEPVSVFVKLHGSGLGNLAVFEKHVPSKLDEARLCESAAELHRLCARPYGLLTSKTNSRTVRVDEVLDARCLLPVDVEHAHIRADIAASFAALHTIEVAGWKNSDETFCGIMARYGFNNDSSWRRLEAASIEAGVHMTNLIKCDFPTKIRQLEAKLDSMGAKRTHCIHDVQFMNVLVKNHPQPGDNHIYLIDYEFAARNYRGFDIGGHFMQKNFQWYAETQIADCRSYTRDEKQHFCAEYAKRWNEIMGDNDTAEQVLAEAELGYLLAISFDLHNMALCIDIEGSKEVSNLLAFNKLYEMFMEEWNKQELED</sequence>
<protein>
    <recommendedName>
        <fullName evidence="4">Choline/ethanolamine kinase</fullName>
    </recommendedName>
</protein>
<dbReference type="AlphaFoldDB" id="A0A0A1T4W1"/>
<dbReference type="STRING" id="1531966.A0A0A1T4W1"/>
<dbReference type="Pfam" id="PF01633">
    <property type="entry name" value="Choline_kinase"/>
    <property type="match status" value="1"/>
</dbReference>
<dbReference type="OrthoDB" id="3649325at2759"/>
<reference evidence="2 3" key="1">
    <citation type="journal article" date="2015" name="Genome Announc.">
        <title>Draft Genome Sequence and Gene Annotation of the Entomopathogenic Fungus Verticillium hemipterigenum.</title>
        <authorList>
            <person name="Horn F."/>
            <person name="Habel A."/>
            <person name="Scharf D.H."/>
            <person name="Dworschak J."/>
            <person name="Brakhage A.A."/>
            <person name="Guthke R."/>
            <person name="Hertweck C."/>
            <person name="Linde J."/>
        </authorList>
    </citation>
    <scope>NUCLEOTIDE SEQUENCE [LARGE SCALE GENOMIC DNA]</scope>
</reference>
<keyword evidence="3" id="KW-1185">Reference proteome</keyword>
<name>A0A0A1T4W1_9HYPO</name>
<dbReference type="SUPFAM" id="SSF56112">
    <property type="entry name" value="Protein kinase-like (PK-like)"/>
    <property type="match status" value="1"/>
</dbReference>
<dbReference type="EMBL" id="CDHN01000003">
    <property type="protein sequence ID" value="CEJ89864.1"/>
    <property type="molecule type" value="Genomic_DNA"/>
</dbReference>
<dbReference type="PANTHER" id="PTHR22603">
    <property type="entry name" value="CHOLINE/ETHANOALAMINE KINASE"/>
    <property type="match status" value="1"/>
</dbReference>
<evidence type="ECO:0000313" key="2">
    <source>
        <dbReference type="EMBL" id="CEJ89864.1"/>
    </source>
</evidence>
<dbReference type="Gene3D" id="3.30.200.20">
    <property type="entry name" value="Phosphorylase Kinase, domain 1"/>
    <property type="match status" value="1"/>
</dbReference>
<organism evidence="2 3">
    <name type="scientific">[Torrubiella] hemipterigena</name>
    <dbReference type="NCBI Taxonomy" id="1531966"/>
    <lineage>
        <taxon>Eukaryota</taxon>
        <taxon>Fungi</taxon>
        <taxon>Dikarya</taxon>
        <taxon>Ascomycota</taxon>
        <taxon>Pezizomycotina</taxon>
        <taxon>Sordariomycetes</taxon>
        <taxon>Hypocreomycetidae</taxon>
        <taxon>Hypocreales</taxon>
        <taxon>Clavicipitaceae</taxon>
        <taxon>Clavicipitaceae incertae sedis</taxon>
        <taxon>'Torrubiella' clade</taxon>
    </lineage>
</organism>